<comment type="caution">
    <text evidence="3">The sequence shown here is derived from an EMBL/GenBank/DDBJ whole genome shotgun (WGS) entry which is preliminary data.</text>
</comment>
<dbReference type="Proteomes" id="UP001279660">
    <property type="component" value="Unassembled WGS sequence"/>
</dbReference>
<keyword evidence="2" id="KW-0732">Signal</keyword>
<proteinExistence type="predicted"/>
<gene>
    <name evidence="3" type="ORF">SIL82_18460</name>
</gene>
<feature type="region of interest" description="Disordered" evidence="1">
    <location>
        <begin position="67"/>
        <end position="93"/>
    </location>
</feature>
<protein>
    <recommendedName>
        <fullName evidence="5">DUF4168 domain-containing protein</fullName>
    </recommendedName>
</protein>
<organism evidence="3 4">
    <name type="scientific">Sphingomonas echinoides</name>
    <dbReference type="NCBI Taxonomy" id="59803"/>
    <lineage>
        <taxon>Bacteria</taxon>
        <taxon>Pseudomonadati</taxon>
        <taxon>Pseudomonadota</taxon>
        <taxon>Alphaproteobacteria</taxon>
        <taxon>Sphingomonadales</taxon>
        <taxon>Sphingomonadaceae</taxon>
        <taxon>Sphingomonas</taxon>
    </lineage>
</organism>
<evidence type="ECO:0000256" key="2">
    <source>
        <dbReference type="SAM" id="SignalP"/>
    </source>
</evidence>
<evidence type="ECO:0008006" key="5">
    <source>
        <dbReference type="Google" id="ProtNLM"/>
    </source>
</evidence>
<accession>A0ABU4PRH7</accession>
<evidence type="ECO:0000313" key="4">
    <source>
        <dbReference type="Proteomes" id="UP001279660"/>
    </source>
</evidence>
<name>A0ABU4PRH7_9SPHN</name>
<evidence type="ECO:0000313" key="3">
    <source>
        <dbReference type="EMBL" id="MDX5986245.1"/>
    </source>
</evidence>
<keyword evidence="4" id="KW-1185">Reference proteome</keyword>
<feature type="signal peptide" evidence="2">
    <location>
        <begin position="1"/>
        <end position="19"/>
    </location>
</feature>
<dbReference type="EMBL" id="JAWXXV010000001">
    <property type="protein sequence ID" value="MDX5986245.1"/>
    <property type="molecule type" value="Genomic_DNA"/>
</dbReference>
<reference evidence="3 4" key="1">
    <citation type="submission" date="2023-11" db="EMBL/GenBank/DDBJ databases">
        <title>MicrobeMod: A computational toolkit for identifying prokaryotic methylation and restriction-modification with nanopore sequencing.</title>
        <authorList>
            <person name="Crits-Christoph A."/>
            <person name="Kang S.C."/>
            <person name="Lee H."/>
            <person name="Ostrov N."/>
        </authorList>
    </citation>
    <scope>NUCLEOTIDE SEQUENCE [LARGE SCALE GENOMIC DNA]</scope>
    <source>
        <strain evidence="3 4">ATCC 14820</strain>
    </source>
</reference>
<feature type="chain" id="PRO_5047534184" description="DUF4168 domain-containing protein" evidence="2">
    <location>
        <begin position="20"/>
        <end position="141"/>
    </location>
</feature>
<sequence length="141" mass="15206">MRFLLVSVFALGLASPAFAQDRAPALDAQQIGSALSTPLVQEGLAATVDEFADALLQTHVGPLAHYADPRANVRPDNTLGDLAARSNPNYRRDLHESARGAVAATGRAMQDVASMSAELKRTSDRIRHLLDQTRAEMESLR</sequence>
<dbReference type="RefSeq" id="WP_010406514.1">
    <property type="nucleotide sequence ID" value="NZ_JAWXXV010000001.1"/>
</dbReference>
<evidence type="ECO:0000256" key="1">
    <source>
        <dbReference type="SAM" id="MobiDB-lite"/>
    </source>
</evidence>